<feature type="domain" description="HTH iclR-type" evidence="4">
    <location>
        <begin position="11"/>
        <end position="73"/>
    </location>
</feature>
<dbReference type="Pfam" id="PF09339">
    <property type="entry name" value="HTH_IclR"/>
    <property type="match status" value="1"/>
</dbReference>
<dbReference type="EMBL" id="JACHIB010000001">
    <property type="protein sequence ID" value="MBB6082082.1"/>
    <property type="molecule type" value="Genomic_DNA"/>
</dbReference>
<reference evidence="6 7" key="1">
    <citation type="submission" date="2020-08" db="EMBL/GenBank/DDBJ databases">
        <title>Genomic Encyclopedia of Type Strains, Phase IV (KMG-IV): sequencing the most valuable type-strain genomes for metagenomic binning, comparative biology and taxonomic classification.</title>
        <authorList>
            <person name="Goeker M."/>
        </authorList>
    </citation>
    <scope>NUCLEOTIDE SEQUENCE [LARGE SCALE GENOMIC DNA]</scope>
    <source>
        <strain evidence="6 7">DSM 12141</strain>
    </source>
</reference>
<dbReference type="InterPro" id="IPR036390">
    <property type="entry name" value="WH_DNA-bd_sf"/>
</dbReference>
<dbReference type="Gene3D" id="3.30.450.40">
    <property type="match status" value="2"/>
</dbReference>
<dbReference type="FunFam" id="1.10.10.10:FF:000056">
    <property type="entry name" value="IclR family transcriptional regulator"/>
    <property type="match status" value="1"/>
</dbReference>
<feature type="domain" description="IclR-ED" evidence="5">
    <location>
        <begin position="74"/>
        <end position="237"/>
    </location>
</feature>
<dbReference type="GO" id="GO:0003677">
    <property type="term" value="F:DNA binding"/>
    <property type="evidence" value="ECO:0007669"/>
    <property type="project" value="UniProtKB-KW"/>
</dbReference>
<dbReference type="Pfam" id="PF01614">
    <property type="entry name" value="IclR_C"/>
    <property type="match status" value="1"/>
</dbReference>
<dbReference type="Proteomes" id="UP000541136">
    <property type="component" value="Unassembled WGS sequence"/>
</dbReference>
<dbReference type="RefSeq" id="WP_170288493.1">
    <property type="nucleotide sequence ID" value="NZ_JACHIB010000001.1"/>
</dbReference>
<evidence type="ECO:0000256" key="3">
    <source>
        <dbReference type="ARBA" id="ARBA00023163"/>
    </source>
</evidence>
<dbReference type="PROSITE" id="PS51078">
    <property type="entry name" value="ICLR_ED"/>
    <property type="match status" value="1"/>
</dbReference>
<dbReference type="PANTHER" id="PTHR30136">
    <property type="entry name" value="HELIX-TURN-HELIX TRANSCRIPTIONAL REGULATOR, ICLR FAMILY"/>
    <property type="match status" value="1"/>
</dbReference>
<evidence type="ECO:0000313" key="6">
    <source>
        <dbReference type="EMBL" id="MBB6082082.1"/>
    </source>
</evidence>
<keyword evidence="2 6" id="KW-0238">DNA-binding</keyword>
<dbReference type="GO" id="GO:0045892">
    <property type="term" value="P:negative regulation of DNA-templated transcription"/>
    <property type="evidence" value="ECO:0007669"/>
    <property type="project" value="TreeGrafter"/>
</dbReference>
<comment type="caution">
    <text evidence="6">The sequence shown here is derived from an EMBL/GenBank/DDBJ whole genome shotgun (WGS) entry which is preliminary data.</text>
</comment>
<dbReference type="InterPro" id="IPR014757">
    <property type="entry name" value="Tscrpt_reg_IclR_C"/>
</dbReference>
<organism evidence="6 7">
    <name type="scientific">Castellaniella defragrans</name>
    <name type="common">Alcaligenes defragrans</name>
    <dbReference type="NCBI Taxonomy" id="75697"/>
    <lineage>
        <taxon>Bacteria</taxon>
        <taxon>Pseudomonadati</taxon>
        <taxon>Pseudomonadota</taxon>
        <taxon>Betaproteobacteria</taxon>
        <taxon>Burkholderiales</taxon>
        <taxon>Alcaligenaceae</taxon>
        <taxon>Castellaniella</taxon>
    </lineage>
</organism>
<dbReference type="InterPro" id="IPR036388">
    <property type="entry name" value="WH-like_DNA-bd_sf"/>
</dbReference>
<dbReference type="PANTHER" id="PTHR30136:SF8">
    <property type="entry name" value="TRANSCRIPTIONAL REGULATORY PROTEIN"/>
    <property type="match status" value="1"/>
</dbReference>
<dbReference type="PROSITE" id="PS51077">
    <property type="entry name" value="HTH_ICLR"/>
    <property type="match status" value="1"/>
</dbReference>
<dbReference type="GO" id="GO:0003700">
    <property type="term" value="F:DNA-binding transcription factor activity"/>
    <property type="evidence" value="ECO:0007669"/>
    <property type="project" value="TreeGrafter"/>
</dbReference>
<evidence type="ECO:0000256" key="1">
    <source>
        <dbReference type="ARBA" id="ARBA00023015"/>
    </source>
</evidence>
<keyword evidence="3" id="KW-0804">Transcription</keyword>
<gene>
    <name evidence="6" type="ORF">HNR28_000100</name>
</gene>
<protein>
    <submittedName>
        <fullName evidence="6">DNA-binding IclR family transcriptional regulator</fullName>
    </submittedName>
</protein>
<dbReference type="SUPFAM" id="SSF46785">
    <property type="entry name" value="Winged helix' DNA-binding domain"/>
    <property type="match status" value="1"/>
</dbReference>
<evidence type="ECO:0000259" key="4">
    <source>
        <dbReference type="PROSITE" id="PS51077"/>
    </source>
</evidence>
<dbReference type="Gene3D" id="1.10.10.10">
    <property type="entry name" value="Winged helix-like DNA-binding domain superfamily/Winged helix DNA-binding domain"/>
    <property type="match status" value="1"/>
</dbReference>
<dbReference type="SUPFAM" id="SSF55781">
    <property type="entry name" value="GAF domain-like"/>
    <property type="match status" value="1"/>
</dbReference>
<evidence type="ECO:0000259" key="5">
    <source>
        <dbReference type="PROSITE" id="PS51078"/>
    </source>
</evidence>
<evidence type="ECO:0000313" key="7">
    <source>
        <dbReference type="Proteomes" id="UP000541136"/>
    </source>
</evidence>
<dbReference type="InterPro" id="IPR005471">
    <property type="entry name" value="Tscrpt_reg_IclR_N"/>
</dbReference>
<accession>A0A7W9TMK4</accession>
<evidence type="ECO:0000256" key="2">
    <source>
        <dbReference type="ARBA" id="ARBA00023125"/>
    </source>
</evidence>
<proteinExistence type="predicted"/>
<sequence>MTQPENEIQGIQSLELGLELFGLLARQGRPCGLSDLARQAGMHRAKAYRYLVSLVRAGWARQDAATGLYDVGPVVRDLALAWLARQDPIRLASAEARLLAQTLGDTCFVAILGQGGVTAIRVFQPAHTVSVGVSEGALLDPASSATGRLFAAWLPVGTEPLSEALRRDIRALGLAVVEGDHVPGINALSAPVFDAQGQLRLSLTLVGPASSLPADAGGPAAKALLDASRRVTAALGGLPSA</sequence>
<dbReference type="AlphaFoldDB" id="A0A7W9TMK4"/>
<keyword evidence="1" id="KW-0805">Transcription regulation</keyword>
<name>A0A7W9TMK4_CASDE</name>
<dbReference type="SMART" id="SM00346">
    <property type="entry name" value="HTH_ICLR"/>
    <property type="match status" value="1"/>
</dbReference>
<dbReference type="InterPro" id="IPR050707">
    <property type="entry name" value="HTH_MetabolicPath_Reg"/>
</dbReference>
<dbReference type="InterPro" id="IPR029016">
    <property type="entry name" value="GAF-like_dom_sf"/>
</dbReference>